<keyword evidence="2" id="KW-1003">Cell membrane</keyword>
<dbReference type="Gene3D" id="6.10.340.10">
    <property type="match status" value="1"/>
</dbReference>
<name>A0A3M8AKA1_9BACL</name>
<evidence type="ECO:0000313" key="6">
    <source>
        <dbReference type="EMBL" id="RNB50895.1"/>
    </source>
</evidence>
<evidence type="ECO:0000256" key="4">
    <source>
        <dbReference type="SAM" id="Phobius"/>
    </source>
</evidence>
<evidence type="ECO:0000313" key="7">
    <source>
        <dbReference type="Proteomes" id="UP000268829"/>
    </source>
</evidence>
<keyword evidence="4" id="KW-1133">Transmembrane helix</keyword>
<dbReference type="Pfam" id="PF00672">
    <property type="entry name" value="HAMP"/>
    <property type="match status" value="1"/>
</dbReference>
<keyword evidence="7" id="KW-1185">Reference proteome</keyword>
<feature type="transmembrane region" description="Helical" evidence="4">
    <location>
        <begin position="327"/>
        <end position="348"/>
    </location>
</feature>
<sequence length="524" mass="59164">MKYKPKKSLLQQFLSRIFAVLIIVSVITGLVQLHFIQQQITMETNNQALMIAQSINKGIEETLLATSAIEHQIDLKLRSYAERIADRLQNKSLPMITTEELIATRDQMGVAGITILARTEGDIVGVRSTEPQDIGFSLKKVGFLEAAENMLNGKIVSIPGATYFDNDIVVLPIAQSGTHVDKPIFYKYSYYHPPGKSYIINVFIEAGEVYQFMRDVGPDDWIARVRHEDSNVLEIGILTPKVFADPSLEQQIYPPVKKIVHGTFQYESKEDINLLTQLAAQPQLVTSIQEIANKKIYKMFLPIQDDKVVYIALDYDEIGSPLIRHSVILIVSGFVSLVALFALTASFFTEIYKNIQKIIAQMKQLETGDLTARSDVTDKGELRDLSQSVNKMARALHRLITDTHEKAIQAQRVAAVLEAEANHSVEKAFSLSMEKTATARDSIDEIFFYLDQMEELLKQQEHNPEAAEILGNIERIREWARERTNNTTEITITLADLLKSLHAQSSVLSKISNLLLKKMERFKL</sequence>
<dbReference type="GO" id="GO:0005886">
    <property type="term" value="C:plasma membrane"/>
    <property type="evidence" value="ECO:0007669"/>
    <property type="project" value="UniProtKB-SubCell"/>
</dbReference>
<dbReference type="Proteomes" id="UP000268829">
    <property type="component" value="Unassembled WGS sequence"/>
</dbReference>
<evidence type="ECO:0000259" key="5">
    <source>
        <dbReference type="PROSITE" id="PS50885"/>
    </source>
</evidence>
<dbReference type="RefSeq" id="WP_122906929.1">
    <property type="nucleotide sequence ID" value="NZ_RHHS01000073.1"/>
</dbReference>
<organism evidence="6 7">
    <name type="scientific">Brevibacillus gelatini</name>
    <dbReference type="NCBI Taxonomy" id="1655277"/>
    <lineage>
        <taxon>Bacteria</taxon>
        <taxon>Bacillati</taxon>
        <taxon>Bacillota</taxon>
        <taxon>Bacilli</taxon>
        <taxon>Bacillales</taxon>
        <taxon>Paenibacillaceae</taxon>
        <taxon>Brevibacillus</taxon>
    </lineage>
</organism>
<keyword evidence="3 4" id="KW-0472">Membrane</keyword>
<comment type="subcellular location">
    <subcellularLocation>
        <location evidence="1">Cell membrane</location>
    </subcellularLocation>
</comment>
<dbReference type="AlphaFoldDB" id="A0A3M8AKA1"/>
<dbReference type="CDD" id="cd06225">
    <property type="entry name" value="HAMP"/>
    <property type="match status" value="1"/>
</dbReference>
<comment type="caution">
    <text evidence="6">The sequence shown here is derived from an EMBL/GenBank/DDBJ whole genome shotgun (WGS) entry which is preliminary data.</text>
</comment>
<dbReference type="PROSITE" id="PS50885">
    <property type="entry name" value="HAMP"/>
    <property type="match status" value="1"/>
</dbReference>
<dbReference type="GO" id="GO:0007165">
    <property type="term" value="P:signal transduction"/>
    <property type="evidence" value="ECO:0007669"/>
    <property type="project" value="InterPro"/>
</dbReference>
<evidence type="ECO:0000256" key="3">
    <source>
        <dbReference type="ARBA" id="ARBA00023136"/>
    </source>
</evidence>
<dbReference type="SMART" id="SM00304">
    <property type="entry name" value="HAMP"/>
    <property type="match status" value="1"/>
</dbReference>
<dbReference type="OrthoDB" id="2801182at2"/>
<reference evidence="6 7" key="1">
    <citation type="submission" date="2018-10" db="EMBL/GenBank/DDBJ databases">
        <title>Phylogenomics of Brevibacillus.</title>
        <authorList>
            <person name="Dunlap C."/>
        </authorList>
    </citation>
    <scope>NUCLEOTIDE SEQUENCE [LARGE SCALE GENOMIC DNA]</scope>
    <source>
        <strain evidence="6 7">DSM 100115</strain>
    </source>
</reference>
<feature type="transmembrane region" description="Helical" evidence="4">
    <location>
        <begin position="12"/>
        <end position="35"/>
    </location>
</feature>
<dbReference type="SUPFAM" id="SSF158472">
    <property type="entry name" value="HAMP domain-like"/>
    <property type="match status" value="1"/>
</dbReference>
<proteinExistence type="predicted"/>
<protein>
    <submittedName>
        <fullName evidence="6">HAMP domain-containing protein</fullName>
    </submittedName>
</protein>
<evidence type="ECO:0000256" key="2">
    <source>
        <dbReference type="ARBA" id="ARBA00022475"/>
    </source>
</evidence>
<dbReference type="EMBL" id="RHHS01000073">
    <property type="protein sequence ID" value="RNB50895.1"/>
    <property type="molecule type" value="Genomic_DNA"/>
</dbReference>
<feature type="domain" description="HAMP" evidence="5">
    <location>
        <begin position="355"/>
        <end position="401"/>
    </location>
</feature>
<keyword evidence="4" id="KW-0812">Transmembrane</keyword>
<accession>A0A3M8AKA1</accession>
<dbReference type="InterPro" id="IPR003660">
    <property type="entry name" value="HAMP_dom"/>
</dbReference>
<gene>
    <name evidence="6" type="ORF">EDM57_22635</name>
</gene>
<evidence type="ECO:0000256" key="1">
    <source>
        <dbReference type="ARBA" id="ARBA00004236"/>
    </source>
</evidence>